<name>A0A1K1ZP52_STRAR</name>
<gene>
    <name evidence="4" type="ORF">SAMN02787144_100625</name>
</gene>
<dbReference type="AlphaFoldDB" id="A0A1K1ZP52"/>
<dbReference type="Gene3D" id="2.120.10.30">
    <property type="entry name" value="TolB, C-terminal domain"/>
    <property type="match status" value="1"/>
</dbReference>
<comment type="similarity">
    <text evidence="1">Belongs to the SMP-30/CGR1 family.</text>
</comment>
<organism evidence="4 5">
    <name type="scientific">Streptomyces atratus</name>
    <dbReference type="NCBI Taxonomy" id="1893"/>
    <lineage>
        <taxon>Bacteria</taxon>
        <taxon>Bacillati</taxon>
        <taxon>Actinomycetota</taxon>
        <taxon>Actinomycetes</taxon>
        <taxon>Kitasatosporales</taxon>
        <taxon>Streptomycetaceae</taxon>
        <taxon>Streptomyces</taxon>
    </lineage>
</organism>
<evidence type="ECO:0000256" key="2">
    <source>
        <dbReference type="ARBA" id="ARBA00022801"/>
    </source>
</evidence>
<dbReference type="InterPro" id="IPR011042">
    <property type="entry name" value="6-blade_b-propeller_TolB-like"/>
</dbReference>
<proteinExistence type="inferred from homology"/>
<evidence type="ECO:0000256" key="1">
    <source>
        <dbReference type="ARBA" id="ARBA00008853"/>
    </source>
</evidence>
<dbReference type="InterPro" id="IPR051262">
    <property type="entry name" value="SMP-30/CGR1_Lactonase"/>
</dbReference>
<evidence type="ECO:0000313" key="5">
    <source>
        <dbReference type="Proteomes" id="UP000181909"/>
    </source>
</evidence>
<reference evidence="4 5" key="1">
    <citation type="submission" date="2016-11" db="EMBL/GenBank/DDBJ databases">
        <authorList>
            <person name="Jaros S."/>
            <person name="Januszkiewicz K."/>
            <person name="Wedrychowicz H."/>
        </authorList>
    </citation>
    <scope>NUCLEOTIDE SEQUENCE [LARGE SCALE GENOMIC DNA]</scope>
    <source>
        <strain evidence="4 5">OK807</strain>
    </source>
</reference>
<dbReference type="OrthoDB" id="9768084at2"/>
<dbReference type="STRING" id="1893.SAMN02787144_100625"/>
<dbReference type="RefSeq" id="WP_107408219.1">
    <property type="nucleotide sequence ID" value="NZ_CP108277.1"/>
</dbReference>
<dbReference type="GO" id="GO:0016787">
    <property type="term" value="F:hydrolase activity"/>
    <property type="evidence" value="ECO:0007669"/>
    <property type="project" value="UniProtKB-KW"/>
</dbReference>
<evidence type="ECO:0000313" key="4">
    <source>
        <dbReference type="EMBL" id="SFX75937.1"/>
    </source>
</evidence>
<protein>
    <submittedName>
        <fullName evidence="4">Lactonase</fullName>
    </submittedName>
</protein>
<accession>A0A1K1ZP52</accession>
<dbReference type="InterPro" id="IPR013658">
    <property type="entry name" value="SGL"/>
</dbReference>
<evidence type="ECO:0000259" key="3">
    <source>
        <dbReference type="Pfam" id="PF08450"/>
    </source>
</evidence>
<dbReference type="SUPFAM" id="SSF63829">
    <property type="entry name" value="Calcium-dependent phosphotriesterase"/>
    <property type="match status" value="1"/>
</dbReference>
<sequence length="382" mass="39684">MSNPTPASPLRDWLADPAAGQVLRGLLASEGQSEQALAPVTTYRTPRALAGLAAVGLLALTGCGTEAGADPASNSSPSGEGRGIRATQVAHVTDVHEATGMTLLEGPVLMENGDLYVVDVTAPPGEPKVISVDVATGERQGIYTDKTGAYTSAQVSPYDGRLYLTDFTTGSVVSVERDGSDPRTFFSGEVNGSRMTPDDIAFDDEGNLYVSDSHGTEPGDTEGRIVRIERDGTGTTVLADGLAHPNGIMFDPEVRGLWISELTEDTISYLSLDADKTAVTSQHRAIHVDGGLAQTDSIAVDAAGNLYQALHGRPAMAVYSKYGERLATVEVPAEDAGGLQSATNVAIAQGGKAAYMTVSGSDGGYVYRFTALAEGIRQSNGG</sequence>
<keyword evidence="2" id="KW-0378">Hydrolase</keyword>
<dbReference type="Pfam" id="PF08450">
    <property type="entry name" value="SGL"/>
    <property type="match status" value="1"/>
</dbReference>
<feature type="domain" description="SMP-30/Gluconolactonase/LRE-like region" evidence="3">
    <location>
        <begin position="105"/>
        <end position="334"/>
    </location>
</feature>
<dbReference type="PANTHER" id="PTHR47572:SF4">
    <property type="entry name" value="LACTONASE DRP35"/>
    <property type="match status" value="1"/>
</dbReference>
<dbReference type="Proteomes" id="UP000181909">
    <property type="component" value="Unassembled WGS sequence"/>
</dbReference>
<dbReference type="EMBL" id="FPJO01000006">
    <property type="protein sequence ID" value="SFX75937.1"/>
    <property type="molecule type" value="Genomic_DNA"/>
</dbReference>
<dbReference type="PANTHER" id="PTHR47572">
    <property type="entry name" value="LIPOPROTEIN-RELATED"/>
    <property type="match status" value="1"/>
</dbReference>